<evidence type="ECO:0000259" key="13">
    <source>
        <dbReference type="Pfam" id="PF02581"/>
    </source>
</evidence>
<comment type="catalytic activity">
    <reaction evidence="8 10 11">
        <text>2-(2-carboxy-4-methylthiazol-5-yl)ethyl phosphate + 4-amino-2-methyl-5-(diphosphooxymethyl)pyrimidine + 2 H(+) = thiamine phosphate + CO2 + diphosphate</text>
        <dbReference type="Rhea" id="RHEA:47848"/>
        <dbReference type="ChEBI" id="CHEBI:15378"/>
        <dbReference type="ChEBI" id="CHEBI:16526"/>
        <dbReference type="ChEBI" id="CHEBI:33019"/>
        <dbReference type="ChEBI" id="CHEBI:37575"/>
        <dbReference type="ChEBI" id="CHEBI:57841"/>
        <dbReference type="ChEBI" id="CHEBI:62890"/>
        <dbReference type="EC" id="2.5.1.3"/>
    </reaction>
</comment>
<dbReference type="InParanoid" id="K0YJL7"/>
<feature type="binding site" evidence="10">
    <location>
        <position position="98"/>
    </location>
    <ligand>
        <name>Mg(2+)</name>
        <dbReference type="ChEBI" id="CHEBI:18420"/>
    </ligand>
</feature>
<feature type="binding site" evidence="10">
    <location>
        <begin position="193"/>
        <end position="194"/>
    </location>
    <ligand>
        <name>2-[(2R,5Z)-2-carboxy-4-methylthiazol-5(2H)-ylidene]ethyl phosphate</name>
        <dbReference type="ChEBI" id="CHEBI:62899"/>
    </ligand>
</feature>
<name>K0YJL7_9ACTN</name>
<dbReference type="GO" id="GO:0004789">
    <property type="term" value="F:thiamine-phosphate diphosphorylase activity"/>
    <property type="evidence" value="ECO:0007669"/>
    <property type="project" value="UniProtKB-UniRule"/>
</dbReference>
<evidence type="ECO:0000313" key="14">
    <source>
        <dbReference type="EMBL" id="EJZ83576.1"/>
    </source>
</evidence>
<evidence type="ECO:0000256" key="6">
    <source>
        <dbReference type="ARBA" id="ARBA00022977"/>
    </source>
</evidence>
<comment type="caution">
    <text evidence="14">The sequence shown here is derived from an EMBL/GenBank/DDBJ whole genome shotgun (WGS) entry which is preliminary data.</text>
</comment>
<proteinExistence type="inferred from homology"/>
<comment type="catalytic activity">
    <reaction evidence="9 10 11">
        <text>2-[(2R,5Z)-2-carboxy-4-methylthiazol-5(2H)-ylidene]ethyl phosphate + 4-amino-2-methyl-5-(diphosphooxymethyl)pyrimidine + 2 H(+) = thiamine phosphate + CO2 + diphosphate</text>
        <dbReference type="Rhea" id="RHEA:47844"/>
        <dbReference type="ChEBI" id="CHEBI:15378"/>
        <dbReference type="ChEBI" id="CHEBI:16526"/>
        <dbReference type="ChEBI" id="CHEBI:33019"/>
        <dbReference type="ChEBI" id="CHEBI:37575"/>
        <dbReference type="ChEBI" id="CHEBI:57841"/>
        <dbReference type="ChEBI" id="CHEBI:62899"/>
        <dbReference type="EC" id="2.5.1.3"/>
    </reaction>
</comment>
<dbReference type="EC" id="2.5.1.3" evidence="10"/>
<feature type="domain" description="Thiamine phosphate synthase/TenI" evidence="13">
    <location>
        <begin position="17"/>
        <end position="196"/>
    </location>
</feature>
<evidence type="ECO:0000313" key="15">
    <source>
        <dbReference type="Proteomes" id="UP000006069"/>
    </source>
</evidence>
<dbReference type="AlphaFoldDB" id="K0YJL7"/>
<keyword evidence="6 10" id="KW-0784">Thiamine biosynthesis</keyword>
<feature type="binding site" evidence="10">
    <location>
        <position position="78"/>
    </location>
    <ligand>
        <name>4-amino-2-methyl-5-(diphosphooxymethyl)pyrimidine</name>
        <dbReference type="ChEBI" id="CHEBI:57841"/>
    </ligand>
</feature>
<evidence type="ECO:0000256" key="11">
    <source>
        <dbReference type="RuleBase" id="RU003826"/>
    </source>
</evidence>
<evidence type="ECO:0000256" key="9">
    <source>
        <dbReference type="ARBA" id="ARBA00047883"/>
    </source>
</evidence>
<dbReference type="CDD" id="cd00564">
    <property type="entry name" value="TMP_TenI"/>
    <property type="match status" value="1"/>
</dbReference>
<dbReference type="GO" id="GO:0005737">
    <property type="term" value="C:cytoplasm"/>
    <property type="evidence" value="ECO:0007669"/>
    <property type="project" value="TreeGrafter"/>
</dbReference>
<dbReference type="Gene3D" id="3.20.20.70">
    <property type="entry name" value="Aldolase class I"/>
    <property type="match status" value="1"/>
</dbReference>
<evidence type="ECO:0000256" key="8">
    <source>
        <dbReference type="ARBA" id="ARBA00047851"/>
    </source>
</evidence>
<dbReference type="GO" id="GO:0009229">
    <property type="term" value="P:thiamine diphosphate biosynthetic process"/>
    <property type="evidence" value="ECO:0007669"/>
    <property type="project" value="UniProtKB-UniRule"/>
</dbReference>
<dbReference type="InterPro" id="IPR036206">
    <property type="entry name" value="ThiamineP_synth_sf"/>
</dbReference>
<evidence type="ECO:0000256" key="3">
    <source>
        <dbReference type="ARBA" id="ARBA00022679"/>
    </source>
</evidence>
<organism evidence="14 15">
    <name type="scientific">Slackia piriformis YIT 12062</name>
    <dbReference type="NCBI Taxonomy" id="742818"/>
    <lineage>
        <taxon>Bacteria</taxon>
        <taxon>Bacillati</taxon>
        <taxon>Actinomycetota</taxon>
        <taxon>Coriobacteriia</taxon>
        <taxon>Eggerthellales</taxon>
        <taxon>Eggerthellaceae</taxon>
        <taxon>Slackia</taxon>
    </lineage>
</organism>
<comment type="pathway">
    <text evidence="2 10 12">Cofactor biosynthesis; thiamine diphosphate biosynthesis; thiamine phosphate from 4-amino-2-methyl-5-diphosphomethylpyrimidine and 4-methyl-5-(2-phosphoethyl)-thiazole: step 1/1.</text>
</comment>
<evidence type="ECO:0000256" key="10">
    <source>
        <dbReference type="HAMAP-Rule" id="MF_00097"/>
    </source>
</evidence>
<keyword evidence="4 10" id="KW-0479">Metal-binding</keyword>
<dbReference type="GO" id="GO:0000287">
    <property type="term" value="F:magnesium ion binding"/>
    <property type="evidence" value="ECO:0007669"/>
    <property type="project" value="UniProtKB-UniRule"/>
</dbReference>
<comment type="similarity">
    <text evidence="10 11">Belongs to the thiamine-phosphate synthase family.</text>
</comment>
<dbReference type="GO" id="GO:0009228">
    <property type="term" value="P:thiamine biosynthetic process"/>
    <property type="evidence" value="ECO:0007669"/>
    <property type="project" value="UniProtKB-KW"/>
</dbReference>
<dbReference type="UniPathway" id="UPA00060">
    <property type="reaction ID" value="UER00141"/>
</dbReference>
<keyword evidence="3 10" id="KW-0808">Transferase</keyword>
<evidence type="ECO:0000256" key="4">
    <source>
        <dbReference type="ARBA" id="ARBA00022723"/>
    </source>
</evidence>
<feature type="binding site" evidence="10">
    <location>
        <position position="79"/>
    </location>
    <ligand>
        <name>Mg(2+)</name>
        <dbReference type="ChEBI" id="CHEBI:18420"/>
    </ligand>
</feature>
<dbReference type="InterPro" id="IPR022998">
    <property type="entry name" value="ThiamineP_synth_TenI"/>
</dbReference>
<dbReference type="SUPFAM" id="SSF51391">
    <property type="entry name" value="Thiamin phosphate synthase"/>
    <property type="match status" value="1"/>
</dbReference>
<comment type="function">
    <text evidence="1 10">Condenses 4-methyl-5-(beta-hydroxyethyl)thiazole monophosphate (THZ-P) and 2-methyl-4-amino-5-hydroxymethyl pyrimidine pyrophosphate (HMP-PP) to form thiamine monophosphate (TMP).</text>
</comment>
<dbReference type="PATRIC" id="fig|742818.3.peg.1151"/>
<feature type="binding site" evidence="10">
    <location>
        <begin position="143"/>
        <end position="145"/>
    </location>
    <ligand>
        <name>2-[(2R,5Z)-2-carboxy-4-methylthiazol-5(2H)-ylidene]ethyl phosphate</name>
        <dbReference type="ChEBI" id="CHEBI:62899"/>
    </ligand>
</feature>
<dbReference type="HOGENOM" id="CLU_018272_3_2_11"/>
<dbReference type="FunCoup" id="K0YJL7">
    <property type="interactions" value="65"/>
</dbReference>
<sequence length="217" mass="22573">MQSPREYLRCHPEALRLYAVTDASWLGGRTLDECVLEAAEGGATFVQLRDKRASTSDLVEQCGRLRRVIPGDVPFVINDDLEAALVAQADGVHVGQSDAACEEARRVLGPEKIVGVSVQTVDQALAASEAGADYLGVGALFKTATKPEAADVCLATLSDICRSVDIPVVAIGGLNEKTVAALEGTGVAGAAVVSALFAASDIRQAARGLKSAIDRVI</sequence>
<feature type="binding site" evidence="10">
    <location>
        <position position="173"/>
    </location>
    <ligand>
        <name>2-[(2R,5Z)-2-carboxy-4-methylthiazol-5(2H)-ylidene]ethyl phosphate</name>
        <dbReference type="ChEBI" id="CHEBI:62899"/>
    </ligand>
</feature>
<gene>
    <name evidence="10" type="primary">thiE</name>
    <name evidence="14" type="ORF">HMPREF9451_01092</name>
</gene>
<comment type="catalytic activity">
    <reaction evidence="7 10 11">
        <text>4-methyl-5-(2-phosphooxyethyl)-thiazole + 4-amino-2-methyl-5-(diphosphooxymethyl)pyrimidine + H(+) = thiamine phosphate + diphosphate</text>
        <dbReference type="Rhea" id="RHEA:22328"/>
        <dbReference type="ChEBI" id="CHEBI:15378"/>
        <dbReference type="ChEBI" id="CHEBI:33019"/>
        <dbReference type="ChEBI" id="CHEBI:37575"/>
        <dbReference type="ChEBI" id="CHEBI:57841"/>
        <dbReference type="ChEBI" id="CHEBI:58296"/>
        <dbReference type="EC" id="2.5.1.3"/>
    </reaction>
</comment>
<keyword evidence="5 10" id="KW-0460">Magnesium</keyword>
<feature type="binding site" evidence="10">
    <location>
        <begin position="47"/>
        <end position="51"/>
    </location>
    <ligand>
        <name>4-amino-2-methyl-5-(diphosphooxymethyl)pyrimidine</name>
        <dbReference type="ChEBI" id="CHEBI:57841"/>
    </ligand>
</feature>
<evidence type="ECO:0000256" key="12">
    <source>
        <dbReference type="RuleBase" id="RU004253"/>
    </source>
</evidence>
<keyword evidence="15" id="KW-1185">Reference proteome</keyword>
<evidence type="ECO:0000256" key="1">
    <source>
        <dbReference type="ARBA" id="ARBA00003814"/>
    </source>
</evidence>
<protein>
    <recommendedName>
        <fullName evidence="10">Thiamine-phosphate synthase</fullName>
        <shortName evidence="10">TP synthase</shortName>
        <shortName evidence="10">TPS</shortName>
        <ecNumber evidence="10">2.5.1.3</ecNumber>
    </recommendedName>
    <alternativeName>
        <fullName evidence="10">Thiamine-phosphate pyrophosphorylase</fullName>
        <shortName evidence="10">TMP pyrophosphorylase</shortName>
        <shortName evidence="10">TMP-PPase</shortName>
    </alternativeName>
</protein>
<reference evidence="14 15" key="1">
    <citation type="submission" date="2012-08" db="EMBL/GenBank/DDBJ databases">
        <title>The Genome Sequence of Slackia piriformis YIT 12062.</title>
        <authorList>
            <consortium name="The Broad Institute Genome Sequencing Platform"/>
            <person name="Earl A."/>
            <person name="Ward D."/>
            <person name="Feldgarden M."/>
            <person name="Gevers D."/>
            <person name="Morotomi M."/>
            <person name="Walker B."/>
            <person name="Young S.K."/>
            <person name="Zeng Q."/>
            <person name="Gargeya S."/>
            <person name="Fitzgerald M."/>
            <person name="Haas B."/>
            <person name="Abouelleil A."/>
            <person name="Alvarado L."/>
            <person name="Arachchi H.M."/>
            <person name="Berlin A.M."/>
            <person name="Chapman S.B."/>
            <person name="Goldberg J."/>
            <person name="Griggs A."/>
            <person name="Gujja S."/>
            <person name="Hansen M."/>
            <person name="Howarth C."/>
            <person name="Imamovic A."/>
            <person name="Larimer J."/>
            <person name="McCowen C."/>
            <person name="Montmayeur A."/>
            <person name="Murphy C."/>
            <person name="Neiman D."/>
            <person name="Pearson M."/>
            <person name="Priest M."/>
            <person name="Roberts A."/>
            <person name="Saif S."/>
            <person name="Shea T."/>
            <person name="Sisk P."/>
            <person name="Sykes S."/>
            <person name="Wortman J."/>
            <person name="Nusbaum C."/>
            <person name="Birren B."/>
        </authorList>
    </citation>
    <scope>NUCLEOTIDE SEQUENCE [LARGE SCALE GENOMIC DNA]</scope>
    <source>
        <strain evidence="14 15">YIT 12062</strain>
    </source>
</reference>
<dbReference type="PANTHER" id="PTHR20857">
    <property type="entry name" value="THIAMINE-PHOSPHATE PYROPHOSPHORYLASE"/>
    <property type="match status" value="1"/>
</dbReference>
<feature type="binding site" evidence="10">
    <location>
        <position position="146"/>
    </location>
    <ligand>
        <name>4-amino-2-methyl-5-(diphosphooxymethyl)pyrimidine</name>
        <dbReference type="ChEBI" id="CHEBI:57841"/>
    </ligand>
</feature>
<evidence type="ECO:0000256" key="2">
    <source>
        <dbReference type="ARBA" id="ARBA00005165"/>
    </source>
</evidence>
<dbReference type="RefSeq" id="WP_009139295.1">
    <property type="nucleotide sequence ID" value="NZ_JH815198.1"/>
</dbReference>
<dbReference type="EMBL" id="ADMD01000007">
    <property type="protein sequence ID" value="EJZ83576.1"/>
    <property type="molecule type" value="Genomic_DNA"/>
</dbReference>
<evidence type="ECO:0000256" key="7">
    <source>
        <dbReference type="ARBA" id="ARBA00047334"/>
    </source>
</evidence>
<dbReference type="InterPro" id="IPR034291">
    <property type="entry name" value="TMP_synthase"/>
</dbReference>
<dbReference type="NCBIfam" id="TIGR00693">
    <property type="entry name" value="thiE"/>
    <property type="match status" value="1"/>
</dbReference>
<dbReference type="Pfam" id="PF02581">
    <property type="entry name" value="TMP-TENI"/>
    <property type="match status" value="1"/>
</dbReference>
<evidence type="ECO:0000256" key="5">
    <source>
        <dbReference type="ARBA" id="ARBA00022842"/>
    </source>
</evidence>
<dbReference type="OrthoDB" id="34166at2"/>
<feature type="binding site" evidence="10">
    <location>
        <position position="117"/>
    </location>
    <ligand>
        <name>4-amino-2-methyl-5-(diphosphooxymethyl)pyrimidine</name>
        <dbReference type="ChEBI" id="CHEBI:57841"/>
    </ligand>
</feature>
<comment type="cofactor">
    <cofactor evidence="10">
        <name>Mg(2+)</name>
        <dbReference type="ChEBI" id="CHEBI:18420"/>
    </cofactor>
    <text evidence="10">Binds 1 Mg(2+) ion per subunit.</text>
</comment>
<dbReference type="eggNOG" id="COG0352">
    <property type="taxonomic scope" value="Bacteria"/>
</dbReference>
<dbReference type="InterPro" id="IPR013785">
    <property type="entry name" value="Aldolase_TIM"/>
</dbReference>
<dbReference type="PANTHER" id="PTHR20857:SF15">
    <property type="entry name" value="THIAMINE-PHOSPHATE SYNTHASE"/>
    <property type="match status" value="1"/>
</dbReference>
<dbReference type="HAMAP" id="MF_00097">
    <property type="entry name" value="TMP_synthase"/>
    <property type="match status" value="1"/>
</dbReference>
<accession>K0YJL7</accession>
<dbReference type="Proteomes" id="UP000006069">
    <property type="component" value="Unassembled WGS sequence"/>
</dbReference>